<dbReference type="InterPro" id="IPR001932">
    <property type="entry name" value="PPM-type_phosphatase-like_dom"/>
</dbReference>
<evidence type="ECO:0000256" key="1">
    <source>
        <dbReference type="SAM" id="MobiDB-lite"/>
    </source>
</evidence>
<reference evidence="3 4" key="1">
    <citation type="submission" date="2021-01" db="EMBL/GenBank/DDBJ databases">
        <title>WGS of actinomycetes isolated from Thailand.</title>
        <authorList>
            <person name="Thawai C."/>
        </authorList>
    </citation>
    <scope>NUCLEOTIDE SEQUENCE [LARGE SCALE GENOMIC DNA]</scope>
    <source>
        <strain evidence="3 4">CA1R205</strain>
    </source>
</reference>
<evidence type="ECO:0000259" key="2">
    <source>
        <dbReference type="Pfam" id="PF13672"/>
    </source>
</evidence>
<evidence type="ECO:0000313" key="3">
    <source>
        <dbReference type="EMBL" id="MBL1099910.1"/>
    </source>
</evidence>
<feature type="compositionally biased region" description="Low complexity" evidence="1">
    <location>
        <begin position="70"/>
        <end position="88"/>
    </location>
</feature>
<protein>
    <submittedName>
        <fullName evidence="3">Protein phosphatase 2C domain-containing protein</fullName>
    </submittedName>
</protein>
<dbReference type="Proteomes" id="UP000634229">
    <property type="component" value="Unassembled WGS sequence"/>
</dbReference>
<proteinExistence type="predicted"/>
<comment type="caution">
    <text evidence="3">The sequence shown here is derived from an EMBL/GenBank/DDBJ whole genome shotgun (WGS) entry which is preliminary data.</text>
</comment>
<feature type="region of interest" description="Disordered" evidence="1">
    <location>
        <begin position="24"/>
        <end position="200"/>
    </location>
</feature>
<keyword evidence="4" id="KW-1185">Reference proteome</keyword>
<feature type="compositionally biased region" description="Low complexity" evidence="1">
    <location>
        <begin position="403"/>
        <end position="415"/>
    </location>
</feature>
<organism evidence="3 4">
    <name type="scientific">Streptomyces coffeae</name>
    <dbReference type="NCBI Taxonomy" id="621382"/>
    <lineage>
        <taxon>Bacteria</taxon>
        <taxon>Bacillati</taxon>
        <taxon>Actinomycetota</taxon>
        <taxon>Actinomycetes</taxon>
        <taxon>Kitasatosporales</taxon>
        <taxon>Streptomycetaceae</taxon>
        <taxon>Streptomyces</taxon>
    </lineage>
</organism>
<dbReference type="RefSeq" id="WP_201877507.1">
    <property type="nucleotide sequence ID" value="NZ_JAERRF010000016.1"/>
</dbReference>
<feature type="compositionally biased region" description="Low complexity" evidence="1">
    <location>
        <begin position="123"/>
        <end position="139"/>
    </location>
</feature>
<dbReference type="Pfam" id="PF13672">
    <property type="entry name" value="PP2C_2"/>
    <property type="match status" value="1"/>
</dbReference>
<feature type="compositionally biased region" description="Pro residues" evidence="1">
    <location>
        <begin position="140"/>
        <end position="167"/>
    </location>
</feature>
<evidence type="ECO:0000313" key="4">
    <source>
        <dbReference type="Proteomes" id="UP000634229"/>
    </source>
</evidence>
<name>A0ABS1NJ45_9ACTN</name>
<accession>A0ABS1NJ45</accession>
<gene>
    <name evidence="3" type="ORF">JK363_25210</name>
</gene>
<dbReference type="EMBL" id="JAERRF010000016">
    <property type="protein sequence ID" value="MBL1099910.1"/>
    <property type="molecule type" value="Genomic_DNA"/>
</dbReference>
<feature type="region of interest" description="Disordered" evidence="1">
    <location>
        <begin position="365"/>
        <end position="426"/>
    </location>
</feature>
<sequence length="499" mass="50893">MSQQGDKPGHEDDWWRELYDPCRADAGPAAATDTVDDRFDSAARTLGCRPGGTGQRPAAGAPWRPREEPGGAAPGPDAAEGDGPQGWRSPGGGEGPGAAPPSPAPTAPSSLARTGSARTGPASGTDSPGTDTPGTRPSAVSPPIPSPAKPSAPPPSPSPSGAPPADPARPWRTAAAGFVGSGPPTYEAEPTTLPVADPEELGDLVPDTVLDGARYGTFTLRAVSLRGDSARYRGDPRRDALLTARFGTGDGALVLAVVAGGVRAAPRAQQAAREMCDWIGAAVGRSRVRLADDLHTADRGALKSGLHRLTARGYGRLRARATVLGLDPAEYTVSVRCLLLPAHPACRTRVFFGAGGGGLFRLREGGWQDLEPTPGEGDTVGGPVPGYADRRPPVGAPPPDADGPPASAADPASAPDTPPDAPVGGPFLFRTSVARPGDTLLLCGEGLADPLRGEAALADHLAERWATAEPPGLAAYLADAQTRVKGYADDRTAVAVWEA</sequence>
<feature type="domain" description="PPM-type phosphatase" evidence="2">
    <location>
        <begin position="226"/>
        <end position="479"/>
    </location>
</feature>